<sequence length="120" mass="13646">MSGMLGVPGALWRCPGVVWGDGRKQSHYIWMLNARRFLAVPKKMDGGIISRETQSSNDQRWSARMYCYPVSPHRGRFGRGAAQINCNCTHECKHTKRNNNNNNDNNNNNNNNNKNNNSPL</sequence>
<protein>
    <submittedName>
        <fullName evidence="2">Uncharacterized protein</fullName>
    </submittedName>
</protein>
<accession>A0A813GGP3</accession>
<dbReference type="AlphaFoldDB" id="A0A813GGP3"/>
<dbReference type="Proteomes" id="UP000654075">
    <property type="component" value="Unassembled WGS sequence"/>
</dbReference>
<gene>
    <name evidence="2" type="ORF">PGLA1383_LOCUS42470</name>
</gene>
<comment type="caution">
    <text evidence="2">The sequence shown here is derived from an EMBL/GenBank/DDBJ whole genome shotgun (WGS) entry which is preliminary data.</text>
</comment>
<name>A0A813GGP3_POLGL</name>
<dbReference type="EMBL" id="CAJNNV010028691">
    <property type="protein sequence ID" value="CAE8625474.1"/>
    <property type="molecule type" value="Genomic_DNA"/>
</dbReference>
<keyword evidence="3" id="KW-1185">Reference proteome</keyword>
<evidence type="ECO:0000256" key="1">
    <source>
        <dbReference type="SAM" id="MobiDB-lite"/>
    </source>
</evidence>
<reference evidence="2" key="1">
    <citation type="submission" date="2021-02" db="EMBL/GenBank/DDBJ databases">
        <authorList>
            <person name="Dougan E. K."/>
            <person name="Rhodes N."/>
            <person name="Thang M."/>
            <person name="Chan C."/>
        </authorList>
    </citation>
    <scope>NUCLEOTIDE SEQUENCE</scope>
</reference>
<proteinExistence type="predicted"/>
<evidence type="ECO:0000313" key="2">
    <source>
        <dbReference type="EMBL" id="CAE8625474.1"/>
    </source>
</evidence>
<evidence type="ECO:0000313" key="3">
    <source>
        <dbReference type="Proteomes" id="UP000654075"/>
    </source>
</evidence>
<organism evidence="2 3">
    <name type="scientific">Polarella glacialis</name>
    <name type="common">Dinoflagellate</name>
    <dbReference type="NCBI Taxonomy" id="89957"/>
    <lineage>
        <taxon>Eukaryota</taxon>
        <taxon>Sar</taxon>
        <taxon>Alveolata</taxon>
        <taxon>Dinophyceae</taxon>
        <taxon>Suessiales</taxon>
        <taxon>Suessiaceae</taxon>
        <taxon>Polarella</taxon>
    </lineage>
</organism>
<feature type="compositionally biased region" description="Low complexity" evidence="1">
    <location>
        <begin position="98"/>
        <end position="120"/>
    </location>
</feature>
<feature type="region of interest" description="Disordered" evidence="1">
    <location>
        <begin position="93"/>
        <end position="120"/>
    </location>
</feature>